<accession>A0ABV1KL92</accession>
<dbReference type="PROSITE" id="PS00369">
    <property type="entry name" value="PTS_HPR_HIS"/>
    <property type="match status" value="1"/>
</dbReference>
<dbReference type="Pfam" id="PF00381">
    <property type="entry name" value="PTS-HPr"/>
    <property type="match status" value="1"/>
</dbReference>
<dbReference type="PANTHER" id="PTHR33705">
    <property type="entry name" value="PHOSPHOCARRIER PROTEIN HPR"/>
    <property type="match status" value="1"/>
</dbReference>
<reference evidence="7 8" key="1">
    <citation type="submission" date="2024-03" db="EMBL/GenBank/DDBJ databases">
        <title>Draft genome sequence of Pseudonocardia nematodicida JCM 31783.</title>
        <authorList>
            <person name="Butdee W."/>
            <person name="Duangmal K."/>
        </authorList>
    </citation>
    <scope>NUCLEOTIDE SEQUENCE [LARGE SCALE GENOMIC DNA]</scope>
    <source>
        <strain evidence="7 8">JCM 31783</strain>
    </source>
</reference>
<proteinExistence type="predicted"/>
<gene>
    <name evidence="7" type="ORF">WIS52_30390</name>
</gene>
<keyword evidence="8" id="KW-1185">Reference proteome</keyword>
<comment type="caution">
    <text evidence="7">The sequence shown here is derived from an EMBL/GenBank/DDBJ whole genome shotgun (WGS) entry which is preliminary data.</text>
</comment>
<dbReference type="InterPro" id="IPR000032">
    <property type="entry name" value="HPr-like"/>
</dbReference>
<evidence type="ECO:0000256" key="1">
    <source>
        <dbReference type="ARBA" id="ARBA00003681"/>
    </source>
</evidence>
<evidence type="ECO:0000256" key="2">
    <source>
        <dbReference type="ARBA" id="ARBA00004496"/>
    </source>
</evidence>
<evidence type="ECO:0000256" key="5">
    <source>
        <dbReference type="ARBA" id="ARBA00022683"/>
    </source>
</evidence>
<dbReference type="InterPro" id="IPR050399">
    <property type="entry name" value="HPr"/>
</dbReference>
<dbReference type="PRINTS" id="PR00107">
    <property type="entry name" value="PHOSPHOCPHPR"/>
</dbReference>
<dbReference type="Proteomes" id="UP001494902">
    <property type="component" value="Unassembled WGS sequence"/>
</dbReference>
<dbReference type="InterPro" id="IPR035895">
    <property type="entry name" value="HPr-like_sf"/>
</dbReference>
<name>A0ABV1KL92_9PSEU</name>
<evidence type="ECO:0000313" key="7">
    <source>
        <dbReference type="EMBL" id="MEQ3554794.1"/>
    </source>
</evidence>
<dbReference type="SUPFAM" id="SSF55594">
    <property type="entry name" value="HPr-like"/>
    <property type="match status" value="1"/>
</dbReference>
<comment type="subcellular location">
    <subcellularLocation>
        <location evidence="2">Cytoplasm</location>
    </subcellularLocation>
</comment>
<dbReference type="NCBIfam" id="TIGR01003">
    <property type="entry name" value="PTS_HPr_family"/>
    <property type="match status" value="1"/>
</dbReference>
<dbReference type="RefSeq" id="WP_349301864.1">
    <property type="nucleotide sequence ID" value="NZ_JBEDNQ010000017.1"/>
</dbReference>
<dbReference type="InterPro" id="IPR001020">
    <property type="entry name" value="PTS_HPr_His_P_site"/>
</dbReference>
<feature type="domain" description="HPr" evidence="6">
    <location>
        <begin position="1"/>
        <end position="88"/>
    </location>
</feature>
<keyword evidence="5" id="KW-0598">Phosphotransferase system</keyword>
<dbReference type="CDD" id="cd00367">
    <property type="entry name" value="PTS-HPr_like"/>
    <property type="match status" value="1"/>
</dbReference>
<evidence type="ECO:0000256" key="4">
    <source>
        <dbReference type="ARBA" id="ARBA00022490"/>
    </source>
</evidence>
<protein>
    <recommendedName>
        <fullName evidence="3">Phosphocarrier protein HPr</fullName>
    </recommendedName>
</protein>
<evidence type="ECO:0000259" key="6">
    <source>
        <dbReference type="PROSITE" id="PS51350"/>
    </source>
</evidence>
<sequence length="88" mass="8802">MHSRTAVVASKVGLHARPAALFARAAGAAGVPVTLSVPGKDPVDARSVLALMTLGVGHGQQVVLAADGEHAPAALDELVAMLETDLDA</sequence>
<evidence type="ECO:0000313" key="8">
    <source>
        <dbReference type="Proteomes" id="UP001494902"/>
    </source>
</evidence>
<keyword evidence="4" id="KW-0963">Cytoplasm</keyword>
<dbReference type="PROSITE" id="PS51350">
    <property type="entry name" value="PTS_HPR_DOM"/>
    <property type="match status" value="1"/>
</dbReference>
<dbReference type="EMBL" id="JBEDNQ010000017">
    <property type="protein sequence ID" value="MEQ3554794.1"/>
    <property type="molecule type" value="Genomic_DNA"/>
</dbReference>
<dbReference type="Gene3D" id="3.30.1340.10">
    <property type="entry name" value="HPr-like"/>
    <property type="match status" value="1"/>
</dbReference>
<comment type="function">
    <text evidence="1">General (non sugar-specific) component of the phosphoenolpyruvate-dependent sugar phosphotransferase system (sugar PTS). This major carbohydrate active-transport system catalyzes the phosphorylation of incoming sugar substrates concomitantly with their translocation across the cell membrane. The phosphoryl group from phosphoenolpyruvate (PEP) is transferred to the phosphoryl carrier protein HPr by enzyme I. Phospho-HPr then transfers it to the PTS EIIA domain.</text>
</comment>
<evidence type="ECO:0000256" key="3">
    <source>
        <dbReference type="ARBA" id="ARBA00020422"/>
    </source>
</evidence>
<organism evidence="7 8">
    <name type="scientific">Pseudonocardia nematodicida</name>
    <dbReference type="NCBI Taxonomy" id="1206997"/>
    <lineage>
        <taxon>Bacteria</taxon>
        <taxon>Bacillati</taxon>
        <taxon>Actinomycetota</taxon>
        <taxon>Actinomycetes</taxon>
        <taxon>Pseudonocardiales</taxon>
        <taxon>Pseudonocardiaceae</taxon>
        <taxon>Pseudonocardia</taxon>
    </lineage>
</organism>
<dbReference type="PANTHER" id="PTHR33705:SF2">
    <property type="entry name" value="PHOSPHOCARRIER PROTEIN NPR"/>
    <property type="match status" value="1"/>
</dbReference>